<gene>
    <name evidence="1" type="ORF">AVDCRST_MAG83-1684</name>
</gene>
<reference evidence="1" key="1">
    <citation type="submission" date="2020-02" db="EMBL/GenBank/DDBJ databases">
        <authorList>
            <person name="Meier V. D."/>
        </authorList>
    </citation>
    <scope>NUCLEOTIDE SEQUENCE</scope>
    <source>
        <strain evidence="1">AVDCRST_MAG83</strain>
    </source>
</reference>
<dbReference type="AlphaFoldDB" id="A0A6J4I5U6"/>
<proteinExistence type="predicted"/>
<dbReference type="RefSeq" id="WP_294567559.1">
    <property type="nucleotide sequence ID" value="NZ_CADCTE010000099.1"/>
</dbReference>
<evidence type="ECO:0000313" key="1">
    <source>
        <dbReference type="EMBL" id="CAA9241964.1"/>
    </source>
</evidence>
<name>A0A6J4I5U6_9MICC</name>
<accession>A0A6J4I5U6</accession>
<dbReference type="EMBL" id="CADCTE010000099">
    <property type="protein sequence ID" value="CAA9241964.1"/>
    <property type="molecule type" value="Genomic_DNA"/>
</dbReference>
<protein>
    <submittedName>
        <fullName evidence="1">Uncharacterized protein</fullName>
    </submittedName>
</protein>
<organism evidence="1">
    <name type="scientific">uncultured Arthrobacter sp</name>
    <dbReference type="NCBI Taxonomy" id="114050"/>
    <lineage>
        <taxon>Bacteria</taxon>
        <taxon>Bacillati</taxon>
        <taxon>Actinomycetota</taxon>
        <taxon>Actinomycetes</taxon>
        <taxon>Micrococcales</taxon>
        <taxon>Micrococcaceae</taxon>
        <taxon>Arthrobacter</taxon>
        <taxon>environmental samples</taxon>
    </lineage>
</organism>
<sequence>MTPEEFAQQRQASLSAHPSARRILDLIAANHAKGIDAEWEAMNR</sequence>